<feature type="domain" description="Metallo-beta-lactamase" evidence="1">
    <location>
        <begin position="20"/>
        <end position="212"/>
    </location>
</feature>
<comment type="caution">
    <text evidence="2">The sequence shown here is derived from an EMBL/GenBank/DDBJ whole genome shotgun (WGS) entry which is preliminary data.</text>
</comment>
<accession>A0AAX0RQA1</accession>
<dbReference type="Pfam" id="PF00753">
    <property type="entry name" value="Lactamase_B"/>
    <property type="match status" value="1"/>
</dbReference>
<evidence type="ECO:0000259" key="1">
    <source>
        <dbReference type="SMART" id="SM00849"/>
    </source>
</evidence>
<name>A0AAX0RQA1_9BACI</name>
<dbReference type="Gene3D" id="3.60.15.10">
    <property type="entry name" value="Ribonuclease Z/Hydroxyacylglutathione hydrolase-like"/>
    <property type="match status" value="1"/>
</dbReference>
<evidence type="ECO:0000313" key="2">
    <source>
        <dbReference type="EMBL" id="PEJ24567.1"/>
    </source>
</evidence>
<sequence>MKMTKVGTVYQLSFMPRVFPVNCYFVEEENSLTLIDAALPYSTKSIINAARIIGKPITRLIVTHAHDDHVGALDGLKALIPDLQVSISFRDALLLAGDSTLLQNETNSPIRGGVPKNIQTQPDLLLKEGDLIGSLEVIFSPGHTPGSISLLDTRNHSLIVGDALQTRGGTAVSGMIKPLFPFPAFATWNKLIALESAKKLRSYKPSLLAVGHGKMLEHPGNFIDRAIVEAELKLQPENRRLK</sequence>
<dbReference type="RefSeq" id="WP_098178086.1">
    <property type="nucleotide sequence ID" value="NZ_NUEQ01000130.1"/>
</dbReference>
<gene>
    <name evidence="2" type="ORF">CN689_27090</name>
</gene>
<dbReference type="CDD" id="cd07721">
    <property type="entry name" value="yflN-like_MBL-fold"/>
    <property type="match status" value="1"/>
</dbReference>
<dbReference type="EMBL" id="NUEQ01000130">
    <property type="protein sequence ID" value="PEJ24567.1"/>
    <property type="molecule type" value="Genomic_DNA"/>
</dbReference>
<dbReference type="InterPro" id="IPR050855">
    <property type="entry name" value="NDM-1-like"/>
</dbReference>
<dbReference type="Proteomes" id="UP000220106">
    <property type="component" value="Unassembled WGS sequence"/>
</dbReference>
<dbReference type="InterPro" id="IPR001279">
    <property type="entry name" value="Metallo-B-lactamas"/>
</dbReference>
<protein>
    <recommendedName>
        <fullName evidence="1">Metallo-beta-lactamase domain-containing protein</fullName>
    </recommendedName>
</protein>
<dbReference type="PANTHER" id="PTHR42951:SF9">
    <property type="entry name" value="METAL-DEPENDENT HYDROLASE"/>
    <property type="match status" value="1"/>
</dbReference>
<proteinExistence type="predicted"/>
<dbReference type="SUPFAM" id="SSF56281">
    <property type="entry name" value="Metallo-hydrolase/oxidoreductase"/>
    <property type="match status" value="1"/>
</dbReference>
<evidence type="ECO:0000313" key="3">
    <source>
        <dbReference type="Proteomes" id="UP000220106"/>
    </source>
</evidence>
<dbReference type="AlphaFoldDB" id="A0AAX0RQA1"/>
<dbReference type="SMART" id="SM00849">
    <property type="entry name" value="Lactamase_B"/>
    <property type="match status" value="1"/>
</dbReference>
<organism evidence="2 3">
    <name type="scientific">Peribacillus butanolivorans</name>
    <dbReference type="NCBI Taxonomy" id="421767"/>
    <lineage>
        <taxon>Bacteria</taxon>
        <taxon>Bacillati</taxon>
        <taxon>Bacillota</taxon>
        <taxon>Bacilli</taxon>
        <taxon>Bacillales</taxon>
        <taxon>Bacillaceae</taxon>
        <taxon>Peribacillus</taxon>
    </lineage>
</organism>
<dbReference type="InterPro" id="IPR036866">
    <property type="entry name" value="RibonucZ/Hydroxyglut_hydro"/>
</dbReference>
<reference evidence="2 3" key="1">
    <citation type="submission" date="2017-09" db="EMBL/GenBank/DDBJ databases">
        <title>Large-scale bioinformatics analysis of Bacillus genomes uncovers conserved roles of natural products in bacterial physiology.</title>
        <authorList>
            <consortium name="Agbiome Team Llc"/>
            <person name="Bleich R.M."/>
            <person name="Kirk G.J."/>
            <person name="Santa Maria K.C."/>
            <person name="Allen S.E."/>
            <person name="Farag S."/>
            <person name="Shank E.A."/>
            <person name="Bowers A."/>
        </authorList>
    </citation>
    <scope>NUCLEOTIDE SEQUENCE [LARGE SCALE GENOMIC DNA]</scope>
    <source>
        <strain evidence="2 3">AFS003229</strain>
    </source>
</reference>
<dbReference type="PANTHER" id="PTHR42951">
    <property type="entry name" value="METALLO-BETA-LACTAMASE DOMAIN-CONTAINING"/>
    <property type="match status" value="1"/>
</dbReference>